<evidence type="ECO:0000259" key="1">
    <source>
        <dbReference type="Pfam" id="PF01636"/>
    </source>
</evidence>
<feature type="non-terminal residue" evidence="2">
    <location>
        <position position="166"/>
    </location>
</feature>
<dbReference type="STRING" id="4795.A0A225V2Q4"/>
<comment type="caution">
    <text evidence="2">The sequence shown here is derived from an EMBL/GenBank/DDBJ whole genome shotgun (WGS) entry which is preliminary data.</text>
</comment>
<dbReference type="Proteomes" id="UP000198211">
    <property type="component" value="Unassembled WGS sequence"/>
</dbReference>
<name>A0A225V2Q4_9STRA</name>
<sequence>MWKYTREIGFPVLKYKYYVVSNGAKTSFQYVEVVQHYVFKAFNAANNVIIKFAKQYGKEFRICSRIPVLRMFDKWLGIRRNGTTSIITPSLGPCQLLKIKKVLKDASFVHGDLRENNVMWDSFKNRVVLIDFDWAGKDGVDTYPPFMNDEIAWPKGAEYGKPLRVA</sequence>
<gene>
    <name evidence="2" type="ORF">PHMEG_00030496</name>
</gene>
<protein>
    <submittedName>
        <fullName evidence="2">Crinkler (CRN)</fullName>
    </submittedName>
</protein>
<dbReference type="Pfam" id="PF01636">
    <property type="entry name" value="APH"/>
    <property type="match status" value="1"/>
</dbReference>
<keyword evidence="3" id="KW-1185">Reference proteome</keyword>
<accession>A0A225V2Q4</accession>
<dbReference type="InterPro" id="IPR011009">
    <property type="entry name" value="Kinase-like_dom_sf"/>
</dbReference>
<dbReference type="OrthoDB" id="155726at2759"/>
<dbReference type="SUPFAM" id="SSF56112">
    <property type="entry name" value="Protein kinase-like (PK-like)"/>
    <property type="match status" value="1"/>
</dbReference>
<dbReference type="AlphaFoldDB" id="A0A225V2Q4"/>
<proteinExistence type="predicted"/>
<reference evidence="3" key="1">
    <citation type="submission" date="2017-03" db="EMBL/GenBank/DDBJ databases">
        <title>Phytopthora megakarya and P. palmivora, two closely related causual agents of cacao black pod achieved similar genome size and gene model numbers by different mechanisms.</title>
        <authorList>
            <person name="Ali S."/>
            <person name="Shao J."/>
            <person name="Larry D.J."/>
            <person name="Kronmiller B."/>
            <person name="Shen D."/>
            <person name="Strem M.D."/>
            <person name="Melnick R.L."/>
            <person name="Guiltinan M.J."/>
            <person name="Tyler B.M."/>
            <person name="Meinhardt L.W."/>
            <person name="Bailey B.A."/>
        </authorList>
    </citation>
    <scope>NUCLEOTIDE SEQUENCE [LARGE SCALE GENOMIC DNA]</scope>
    <source>
        <strain evidence="3">zdho120</strain>
    </source>
</reference>
<dbReference type="InterPro" id="IPR002575">
    <property type="entry name" value="Aminoglycoside_PTrfase"/>
</dbReference>
<dbReference type="Gene3D" id="1.10.510.10">
    <property type="entry name" value="Transferase(Phosphotransferase) domain 1"/>
    <property type="match status" value="1"/>
</dbReference>
<evidence type="ECO:0000313" key="2">
    <source>
        <dbReference type="EMBL" id="OWY98679.1"/>
    </source>
</evidence>
<organism evidence="2 3">
    <name type="scientific">Phytophthora megakarya</name>
    <dbReference type="NCBI Taxonomy" id="4795"/>
    <lineage>
        <taxon>Eukaryota</taxon>
        <taxon>Sar</taxon>
        <taxon>Stramenopiles</taxon>
        <taxon>Oomycota</taxon>
        <taxon>Peronosporomycetes</taxon>
        <taxon>Peronosporales</taxon>
        <taxon>Peronosporaceae</taxon>
        <taxon>Phytophthora</taxon>
    </lineage>
</organism>
<feature type="domain" description="Aminoglycoside phosphotransferase" evidence="1">
    <location>
        <begin position="104"/>
        <end position="136"/>
    </location>
</feature>
<evidence type="ECO:0000313" key="3">
    <source>
        <dbReference type="Proteomes" id="UP000198211"/>
    </source>
</evidence>
<dbReference type="EMBL" id="NBNE01009175">
    <property type="protein sequence ID" value="OWY98679.1"/>
    <property type="molecule type" value="Genomic_DNA"/>
</dbReference>